<dbReference type="PANTHER" id="PTHR48258">
    <property type="entry name" value="DUF4218 DOMAIN-CONTAINING PROTEIN-RELATED"/>
    <property type="match status" value="1"/>
</dbReference>
<proteinExistence type="predicted"/>
<reference evidence="3" key="1">
    <citation type="submission" date="2018-05" db="EMBL/GenBank/DDBJ databases">
        <title>Draft genome of Mucuna pruriens seed.</title>
        <authorList>
            <person name="Nnadi N.E."/>
            <person name="Vos R."/>
            <person name="Hasami M.H."/>
            <person name="Devisetty U.K."/>
            <person name="Aguiy J.C."/>
        </authorList>
    </citation>
    <scope>NUCLEOTIDE SEQUENCE [LARGE SCALE GENOMIC DNA]</scope>
    <source>
        <strain evidence="3">JCA_2017</strain>
    </source>
</reference>
<feature type="non-terminal residue" evidence="3">
    <location>
        <position position="1"/>
    </location>
</feature>
<organism evidence="3 4">
    <name type="scientific">Mucuna pruriens</name>
    <name type="common">Velvet bean</name>
    <name type="synonym">Dolichos pruriens</name>
    <dbReference type="NCBI Taxonomy" id="157652"/>
    <lineage>
        <taxon>Eukaryota</taxon>
        <taxon>Viridiplantae</taxon>
        <taxon>Streptophyta</taxon>
        <taxon>Embryophyta</taxon>
        <taxon>Tracheophyta</taxon>
        <taxon>Spermatophyta</taxon>
        <taxon>Magnoliopsida</taxon>
        <taxon>eudicotyledons</taxon>
        <taxon>Gunneridae</taxon>
        <taxon>Pentapetalae</taxon>
        <taxon>rosids</taxon>
        <taxon>fabids</taxon>
        <taxon>Fabales</taxon>
        <taxon>Fabaceae</taxon>
        <taxon>Papilionoideae</taxon>
        <taxon>50 kb inversion clade</taxon>
        <taxon>NPAAA clade</taxon>
        <taxon>indigoferoid/millettioid clade</taxon>
        <taxon>Phaseoleae</taxon>
        <taxon>Mucuna</taxon>
    </lineage>
</organism>
<feature type="region of interest" description="Disordered" evidence="1">
    <location>
        <begin position="45"/>
        <end position="65"/>
    </location>
</feature>
<evidence type="ECO:0000259" key="2">
    <source>
        <dbReference type="Pfam" id="PF13952"/>
    </source>
</evidence>
<feature type="domain" description="DUF4216" evidence="2">
    <location>
        <begin position="2"/>
        <end position="43"/>
    </location>
</feature>
<keyword evidence="4" id="KW-1185">Reference proteome</keyword>
<protein>
    <recommendedName>
        <fullName evidence="2">DUF4216 domain-containing protein</fullName>
    </recommendedName>
</protein>
<evidence type="ECO:0000313" key="4">
    <source>
        <dbReference type="Proteomes" id="UP000257109"/>
    </source>
</evidence>
<dbReference type="AlphaFoldDB" id="A0A371G9T5"/>
<dbReference type="InterPro" id="IPR025312">
    <property type="entry name" value="DUF4216"/>
</dbReference>
<evidence type="ECO:0000256" key="1">
    <source>
        <dbReference type="SAM" id="MobiDB-lite"/>
    </source>
</evidence>
<dbReference type="Proteomes" id="UP000257109">
    <property type="component" value="Unassembled WGS sequence"/>
</dbReference>
<dbReference type="EMBL" id="QJKJ01006271">
    <property type="protein sequence ID" value="RDX87296.1"/>
    <property type="molecule type" value="Genomic_DNA"/>
</dbReference>
<dbReference type="PANTHER" id="PTHR48258:SF9">
    <property type="entry name" value="OS01G0348150 PROTEIN"/>
    <property type="match status" value="1"/>
</dbReference>
<feature type="compositionally biased region" description="Polar residues" evidence="1">
    <location>
        <begin position="47"/>
        <end position="58"/>
    </location>
</feature>
<dbReference type="OrthoDB" id="1709318at2759"/>
<evidence type="ECO:0000313" key="3">
    <source>
        <dbReference type="EMBL" id="RDX87296.1"/>
    </source>
</evidence>
<name>A0A371G9T5_MUCPR</name>
<sequence length="65" mass="7271">MGVQTDKLGFTLVDFDKVGYKGAPFIMASHAKQVFYVNDPLNKRSMHGSNKNQDTSLDFTDIPSF</sequence>
<comment type="caution">
    <text evidence="3">The sequence shown here is derived from an EMBL/GenBank/DDBJ whole genome shotgun (WGS) entry which is preliminary data.</text>
</comment>
<accession>A0A371G9T5</accession>
<gene>
    <name evidence="3" type="ORF">CR513_31261</name>
</gene>
<dbReference type="Pfam" id="PF13952">
    <property type="entry name" value="DUF4216"/>
    <property type="match status" value="1"/>
</dbReference>